<sequence length="162" mass="18978">MSRNLPEVSTNCRCSIWNRSKIWHNKMPFKISFDVSRLLKDKLATDVNLSRENWPRECGNTSMMCGIPRKNSLNIRAKFMAWWLIKPQNQKSDYLLTIHMINSNISTSWLFKDEIKKIQAMNAEGLIQFNLQRRNSTANLLANLAEFKKYNSFFTTAINLPM</sequence>
<reference evidence="1" key="1">
    <citation type="journal article" date="2012" name="Nature">
        <title>The tomato genome sequence provides insights into fleshy fruit evolution.</title>
        <authorList>
            <consortium name="Tomato Genome Consortium"/>
        </authorList>
    </citation>
    <scope>NUCLEOTIDE SEQUENCE [LARGE SCALE GENOMIC DNA]</scope>
    <source>
        <strain evidence="1">cv. Heinz 1706</strain>
    </source>
</reference>
<protein>
    <submittedName>
        <fullName evidence="1">Uncharacterized protein</fullName>
    </submittedName>
</protein>
<evidence type="ECO:0000313" key="1">
    <source>
        <dbReference type="EnsemblPlants" id="Solyc11g065255.1.1"/>
    </source>
</evidence>
<dbReference type="Proteomes" id="UP000004994">
    <property type="component" value="Chromosome 11"/>
</dbReference>
<name>A0A3Q7JNH4_SOLLC</name>
<accession>A0A3Q7JNH4</accession>
<reference evidence="1" key="2">
    <citation type="submission" date="2019-01" db="UniProtKB">
        <authorList>
            <consortium name="EnsemblPlants"/>
        </authorList>
    </citation>
    <scope>IDENTIFICATION</scope>
    <source>
        <strain evidence="1">cv. Heinz 1706</strain>
    </source>
</reference>
<organism evidence="1">
    <name type="scientific">Solanum lycopersicum</name>
    <name type="common">Tomato</name>
    <name type="synonym">Lycopersicon esculentum</name>
    <dbReference type="NCBI Taxonomy" id="4081"/>
    <lineage>
        <taxon>Eukaryota</taxon>
        <taxon>Viridiplantae</taxon>
        <taxon>Streptophyta</taxon>
        <taxon>Embryophyta</taxon>
        <taxon>Tracheophyta</taxon>
        <taxon>Spermatophyta</taxon>
        <taxon>Magnoliopsida</taxon>
        <taxon>eudicotyledons</taxon>
        <taxon>Gunneridae</taxon>
        <taxon>Pentapetalae</taxon>
        <taxon>asterids</taxon>
        <taxon>lamiids</taxon>
        <taxon>Solanales</taxon>
        <taxon>Solanaceae</taxon>
        <taxon>Solanoideae</taxon>
        <taxon>Solaneae</taxon>
        <taxon>Solanum</taxon>
        <taxon>Solanum subgen. Lycopersicon</taxon>
    </lineage>
</organism>
<dbReference type="AlphaFoldDB" id="A0A3Q7JNH4"/>
<dbReference type="Gramene" id="Solyc11g065255.1.1">
    <property type="protein sequence ID" value="Solyc11g065255.1.1"/>
    <property type="gene ID" value="Solyc11g065255.1"/>
</dbReference>
<proteinExistence type="predicted"/>
<dbReference type="InParanoid" id="A0A3Q7JNH4"/>
<keyword evidence="2" id="KW-1185">Reference proteome</keyword>
<evidence type="ECO:0000313" key="2">
    <source>
        <dbReference type="Proteomes" id="UP000004994"/>
    </source>
</evidence>
<dbReference type="EnsemblPlants" id="Solyc11g065255.1.1">
    <property type="protein sequence ID" value="Solyc11g065255.1.1"/>
    <property type="gene ID" value="Solyc11g065255.1"/>
</dbReference>